<dbReference type="Gene3D" id="3.40.50.10540">
    <property type="entry name" value="Crotonobetainyl-coa:carnitine coa-transferase, domain 1"/>
    <property type="match status" value="1"/>
</dbReference>
<proteinExistence type="predicted"/>
<reference evidence="3 4" key="1">
    <citation type="submission" date="2019-04" db="EMBL/GenBank/DDBJ databases">
        <title>genome sequence of strain W3.</title>
        <authorList>
            <person name="Gao J."/>
            <person name="Sun J."/>
        </authorList>
    </citation>
    <scope>NUCLEOTIDE SEQUENCE [LARGE SCALE GENOMIC DNA]</scope>
    <source>
        <strain evidence="3 4">W3</strain>
    </source>
</reference>
<accession>A0A4S8PP69</accession>
<dbReference type="SUPFAM" id="SSF89796">
    <property type="entry name" value="CoA-transferase family III (CaiB/BaiF)"/>
    <property type="match status" value="1"/>
</dbReference>
<evidence type="ECO:0000256" key="1">
    <source>
        <dbReference type="ARBA" id="ARBA00022679"/>
    </source>
</evidence>
<comment type="caution">
    <text evidence="3">The sequence shown here is derived from an EMBL/GenBank/DDBJ whole genome shotgun (WGS) entry which is preliminary data.</text>
</comment>
<evidence type="ECO:0000313" key="3">
    <source>
        <dbReference type="EMBL" id="THV32667.1"/>
    </source>
</evidence>
<dbReference type="Pfam" id="PF02515">
    <property type="entry name" value="CoA_transf_3"/>
    <property type="match status" value="1"/>
</dbReference>
<dbReference type="AlphaFoldDB" id="A0A4S8PP69"/>
<dbReference type="InterPro" id="IPR003673">
    <property type="entry name" value="CoA-Trfase_fam_III"/>
</dbReference>
<evidence type="ECO:0000313" key="4">
    <source>
        <dbReference type="Proteomes" id="UP000307378"/>
    </source>
</evidence>
<dbReference type="Proteomes" id="UP000307378">
    <property type="component" value="Unassembled WGS sequence"/>
</dbReference>
<name>A0A4S8PP69_9HYPH</name>
<gene>
    <name evidence="3" type="ORF">FAA86_20170</name>
</gene>
<dbReference type="Gene3D" id="3.30.1540.10">
    <property type="entry name" value="formyl-coa transferase, domain 3"/>
    <property type="match status" value="1"/>
</dbReference>
<organism evidence="3 4">
    <name type="scientific">Rhizobium rosettiformans W3</name>
    <dbReference type="NCBI Taxonomy" id="538378"/>
    <lineage>
        <taxon>Bacteria</taxon>
        <taxon>Pseudomonadati</taxon>
        <taxon>Pseudomonadota</taxon>
        <taxon>Alphaproteobacteria</taxon>
        <taxon>Hyphomicrobiales</taxon>
        <taxon>Rhizobiaceae</taxon>
        <taxon>Rhizobium/Agrobacterium group</taxon>
        <taxon>Rhizobium</taxon>
    </lineage>
</organism>
<dbReference type="InterPro" id="IPR044855">
    <property type="entry name" value="CoA-Trfase_III_dom3_sf"/>
</dbReference>
<keyword evidence="1 3" id="KW-0808">Transferase</keyword>
<dbReference type="GO" id="GO:0008410">
    <property type="term" value="F:CoA-transferase activity"/>
    <property type="evidence" value="ECO:0007669"/>
    <property type="project" value="TreeGrafter"/>
</dbReference>
<dbReference type="InterPro" id="IPR023606">
    <property type="entry name" value="CoA-Trfase_III_dom_1_sf"/>
</dbReference>
<dbReference type="RefSeq" id="WP_136542834.1">
    <property type="nucleotide sequence ID" value="NZ_STGU01000014.1"/>
</dbReference>
<dbReference type="EMBL" id="STGU01000014">
    <property type="protein sequence ID" value="THV32667.1"/>
    <property type="molecule type" value="Genomic_DNA"/>
</dbReference>
<sequence length="389" mass="42967">MVKLLKDIRIVELGTYITGPAASMHLADLGADVIKVERPETGDPFRAFKGGLYSPHYQTYNRNKRSIALDTTKAEDLAVFRDLIATADVFIQNFRPGVAEKLGCGEDDLRQVNPALIYCAISGFGQSGPSRDRPAFDTVAQAASGFLRLVTPPTNPRVIGPAIADAITGQYAAMGIMAALLERSRTGKGRRLDISMLEAMSHFNLDSFTHYYAVGEIMGPLSRPVVSQSYTFECKDGKWIAIHMSSPPKFWEGLLNATGQQALAADPRFGERLQRIKHQDDLIEIFTPIFKTENRGVWCERLLSEEVPHSPAYDADEALEDPQARHLRLAIPIAHPELGQSTTVRAPYSFDGEPEFDVSPPPTLDQHGSEIREELKRRHAEPGGDGRGR</sequence>
<dbReference type="PANTHER" id="PTHR48207:SF3">
    <property type="entry name" value="SUCCINATE--HYDROXYMETHYLGLUTARATE COA-TRANSFERASE"/>
    <property type="match status" value="1"/>
</dbReference>
<dbReference type="PANTHER" id="PTHR48207">
    <property type="entry name" value="SUCCINATE--HYDROXYMETHYLGLUTARATE COA-TRANSFERASE"/>
    <property type="match status" value="1"/>
</dbReference>
<feature type="compositionally biased region" description="Basic and acidic residues" evidence="2">
    <location>
        <begin position="367"/>
        <end position="389"/>
    </location>
</feature>
<feature type="region of interest" description="Disordered" evidence="2">
    <location>
        <begin position="338"/>
        <end position="389"/>
    </location>
</feature>
<protein>
    <submittedName>
        <fullName evidence="3">CoA transferase</fullName>
    </submittedName>
</protein>
<dbReference type="InterPro" id="IPR050483">
    <property type="entry name" value="CoA-transferase_III_domain"/>
</dbReference>
<evidence type="ECO:0000256" key="2">
    <source>
        <dbReference type="SAM" id="MobiDB-lite"/>
    </source>
</evidence>